<dbReference type="SMART" id="SM00388">
    <property type="entry name" value="HisKA"/>
    <property type="match status" value="1"/>
</dbReference>
<dbReference type="GO" id="GO:0000155">
    <property type="term" value="F:phosphorelay sensor kinase activity"/>
    <property type="evidence" value="ECO:0007669"/>
    <property type="project" value="InterPro"/>
</dbReference>
<dbReference type="SUPFAM" id="SSF52172">
    <property type="entry name" value="CheY-like"/>
    <property type="match status" value="1"/>
</dbReference>
<dbReference type="RefSeq" id="WP_009138225.1">
    <property type="nucleotide sequence ID" value="NZ_JH594600.1"/>
</dbReference>
<dbReference type="SMART" id="SM00448">
    <property type="entry name" value="REC"/>
    <property type="match status" value="1"/>
</dbReference>
<dbReference type="Proteomes" id="UP000004892">
    <property type="component" value="Unassembled WGS sequence"/>
</dbReference>
<dbReference type="EMBL" id="ADMC01000038">
    <property type="protein sequence ID" value="EHP44975.1"/>
    <property type="molecule type" value="Genomic_DNA"/>
</dbReference>
<evidence type="ECO:0000259" key="5">
    <source>
        <dbReference type="PROSITE" id="PS50109"/>
    </source>
</evidence>
<organism evidence="7 8">
    <name type="scientific">Odoribacter laneus YIT 12061</name>
    <dbReference type="NCBI Taxonomy" id="742817"/>
    <lineage>
        <taxon>Bacteria</taxon>
        <taxon>Pseudomonadati</taxon>
        <taxon>Bacteroidota</taxon>
        <taxon>Bacteroidia</taxon>
        <taxon>Bacteroidales</taxon>
        <taxon>Odoribacteraceae</taxon>
        <taxon>Odoribacter</taxon>
    </lineage>
</organism>
<keyword evidence="3" id="KW-0597">Phosphoprotein</keyword>
<evidence type="ECO:0000256" key="1">
    <source>
        <dbReference type="ARBA" id="ARBA00000085"/>
    </source>
</evidence>
<gene>
    <name evidence="7" type="ORF">HMPREF9449_03083</name>
</gene>
<reference evidence="7 8" key="1">
    <citation type="submission" date="2012-01" db="EMBL/GenBank/DDBJ databases">
        <title>The Genome Sequence of Odoribacter laneus YIT 12061.</title>
        <authorList>
            <consortium name="The Broad Institute Genome Sequencing Platform"/>
            <person name="Earl A."/>
            <person name="Ward D."/>
            <person name="Feldgarden M."/>
            <person name="Gevers D."/>
            <person name="Morotomi M."/>
            <person name="Young S.K."/>
            <person name="Zeng Q."/>
            <person name="Gargeya S."/>
            <person name="Fitzgerald M."/>
            <person name="Haas B."/>
            <person name="Abouelleil A."/>
            <person name="Alvarado L."/>
            <person name="Arachchi H.M."/>
            <person name="Berlin A."/>
            <person name="Chapman S.B."/>
            <person name="Gearin G."/>
            <person name="Goldberg J."/>
            <person name="Griggs A."/>
            <person name="Gujja S."/>
            <person name="Hansen M."/>
            <person name="Heiman D."/>
            <person name="Howarth C."/>
            <person name="Larimer J."/>
            <person name="Lui A."/>
            <person name="MacDonald P.J.P."/>
            <person name="McCowen C."/>
            <person name="Montmayeur A."/>
            <person name="Murphy C."/>
            <person name="Neiman D."/>
            <person name="Pearson M."/>
            <person name="Priest M."/>
            <person name="Roberts A."/>
            <person name="Saif S."/>
            <person name="Shea T."/>
            <person name="Sisk P."/>
            <person name="Stolte C."/>
            <person name="Sykes S."/>
            <person name="Wortman J."/>
            <person name="Nusbaum C."/>
            <person name="Birren B."/>
        </authorList>
    </citation>
    <scope>NUCLEOTIDE SEQUENCE [LARGE SCALE GENOMIC DNA]</scope>
    <source>
        <strain evidence="7 8">YIT 12061</strain>
    </source>
</reference>
<dbReference type="InterPro" id="IPR036890">
    <property type="entry name" value="HATPase_C_sf"/>
</dbReference>
<dbReference type="AlphaFoldDB" id="H1DLE7"/>
<name>H1DLE7_9BACT</name>
<feature type="domain" description="Response regulatory" evidence="6">
    <location>
        <begin position="9"/>
        <end position="125"/>
    </location>
</feature>
<dbReference type="STRING" id="742817.HMPREF9449_03083"/>
<evidence type="ECO:0000256" key="2">
    <source>
        <dbReference type="ARBA" id="ARBA00012438"/>
    </source>
</evidence>
<dbReference type="EC" id="2.7.13.3" evidence="2"/>
<evidence type="ECO:0000313" key="8">
    <source>
        <dbReference type="Proteomes" id="UP000004892"/>
    </source>
</evidence>
<dbReference type="PROSITE" id="PS50110">
    <property type="entry name" value="RESPONSE_REGULATORY"/>
    <property type="match status" value="1"/>
</dbReference>
<dbReference type="InterPro" id="IPR005467">
    <property type="entry name" value="His_kinase_dom"/>
</dbReference>
<dbReference type="PROSITE" id="PS50109">
    <property type="entry name" value="HIS_KIN"/>
    <property type="match status" value="1"/>
</dbReference>
<dbReference type="CDD" id="cd00082">
    <property type="entry name" value="HisKA"/>
    <property type="match status" value="1"/>
</dbReference>
<dbReference type="InterPro" id="IPR003661">
    <property type="entry name" value="HisK_dim/P_dom"/>
</dbReference>
<dbReference type="SUPFAM" id="SSF55874">
    <property type="entry name" value="ATPase domain of HSP90 chaperone/DNA topoisomerase II/histidine kinase"/>
    <property type="match status" value="1"/>
</dbReference>
<dbReference type="InterPro" id="IPR036097">
    <property type="entry name" value="HisK_dim/P_sf"/>
</dbReference>
<dbReference type="InterPro" id="IPR004358">
    <property type="entry name" value="Sig_transdc_His_kin-like_C"/>
</dbReference>
<dbReference type="InterPro" id="IPR001789">
    <property type="entry name" value="Sig_transdc_resp-reg_receiver"/>
</dbReference>
<keyword evidence="8" id="KW-1185">Reference proteome</keyword>
<dbReference type="HOGENOM" id="CLU_000445_114_72_10"/>
<dbReference type="PRINTS" id="PR00344">
    <property type="entry name" value="BCTRLSENSOR"/>
</dbReference>
<dbReference type="PANTHER" id="PTHR43547:SF2">
    <property type="entry name" value="HYBRID SIGNAL TRANSDUCTION HISTIDINE KINASE C"/>
    <property type="match status" value="1"/>
</dbReference>
<dbReference type="eggNOG" id="COG2205">
    <property type="taxonomic scope" value="Bacteria"/>
</dbReference>
<dbReference type="PANTHER" id="PTHR43547">
    <property type="entry name" value="TWO-COMPONENT HISTIDINE KINASE"/>
    <property type="match status" value="1"/>
</dbReference>
<evidence type="ECO:0000256" key="3">
    <source>
        <dbReference type="ARBA" id="ARBA00022553"/>
    </source>
</evidence>
<proteinExistence type="predicted"/>
<dbReference type="GeneID" id="98070600"/>
<dbReference type="Pfam" id="PF02518">
    <property type="entry name" value="HATPase_c"/>
    <property type="match status" value="1"/>
</dbReference>
<dbReference type="Pfam" id="PF00072">
    <property type="entry name" value="Response_reg"/>
    <property type="match status" value="1"/>
</dbReference>
<dbReference type="Gene3D" id="3.30.565.10">
    <property type="entry name" value="Histidine kinase-like ATPase, C-terminal domain"/>
    <property type="match status" value="1"/>
</dbReference>
<comment type="caution">
    <text evidence="4">Lacks conserved residue(s) required for the propagation of feature annotation.</text>
</comment>
<comment type="catalytic activity">
    <reaction evidence="1">
        <text>ATP + protein L-histidine = ADP + protein N-phospho-L-histidine.</text>
        <dbReference type="EC" id="2.7.13.3"/>
    </reaction>
</comment>
<protein>
    <recommendedName>
        <fullName evidence="2">histidine kinase</fullName>
        <ecNumber evidence="2">2.7.13.3</ecNumber>
    </recommendedName>
</protein>
<dbReference type="InterPro" id="IPR003594">
    <property type="entry name" value="HATPase_dom"/>
</dbReference>
<dbReference type="SUPFAM" id="SSF47384">
    <property type="entry name" value="Homodimeric domain of signal transducing histidine kinase"/>
    <property type="match status" value="1"/>
</dbReference>
<dbReference type="Gene3D" id="3.40.50.2300">
    <property type="match status" value="1"/>
</dbReference>
<comment type="caution">
    <text evidence="7">The sequence shown here is derived from an EMBL/GenBank/DDBJ whole genome shotgun (WGS) entry which is preliminary data.</text>
</comment>
<dbReference type="PATRIC" id="fig|742817.3.peg.3289"/>
<accession>H1DLE7</accession>
<feature type="domain" description="Histidine kinase" evidence="5">
    <location>
        <begin position="154"/>
        <end position="372"/>
    </location>
</feature>
<evidence type="ECO:0000259" key="6">
    <source>
        <dbReference type="PROSITE" id="PS50110"/>
    </source>
</evidence>
<dbReference type="SMART" id="SM00387">
    <property type="entry name" value="HATPase_c"/>
    <property type="match status" value="1"/>
</dbReference>
<sequence length="395" mass="44965">MHFNSKKYRLLLICPLLPMQERISSILKKAQYRVECIQEEDKAILQIKESQPDLILLAPAGSTPAECKIISQLRNKVTTRTTPIIFISSIKDDSIIAECLNFDYTDFITKPLREKELLLRVKHQLLLLEATRTIRRQNERLQETIEARDKLYSVIAHDLRAPIGTIKMINSIIESQKDKIRNAGIRKKFEMINETTEQAFNLLENLLRWSRNLNGKTKVVRSNFDLAISIREVLSLFTAIAKSKNINLVNSVKKPVFVYADEDMIKTVLRNLISNAIKFTYPGGEVSIMLTEYNEQVSVAVKDNGQGIKKENQSKLLKDGQLCSTYGTKNEKGCGLGLLLSRDFIKLNKGKLRFKSKEGEGTIFYFTIPSSTDFPGKPLIDSLIPHTSVELPRHP</sequence>
<evidence type="ECO:0000313" key="7">
    <source>
        <dbReference type="EMBL" id="EHP44975.1"/>
    </source>
</evidence>
<evidence type="ECO:0000256" key="4">
    <source>
        <dbReference type="PROSITE-ProRule" id="PRU00169"/>
    </source>
</evidence>
<dbReference type="InterPro" id="IPR011006">
    <property type="entry name" value="CheY-like_superfamily"/>
</dbReference>
<dbReference type="Gene3D" id="1.10.287.130">
    <property type="match status" value="1"/>
</dbReference>